<evidence type="ECO:0000313" key="3">
    <source>
        <dbReference type="EMBL" id="KPJ01298.1"/>
    </source>
</evidence>
<keyword evidence="2" id="KW-0732">Signal</keyword>
<accession>A0A0N1IBE6</accession>
<dbReference type="EMBL" id="KQ459356">
    <property type="protein sequence ID" value="KPJ01298.1"/>
    <property type="molecule type" value="Genomic_DNA"/>
</dbReference>
<name>A0A0N1IBE6_PAPXU</name>
<proteinExistence type="predicted"/>
<evidence type="ECO:0000256" key="1">
    <source>
        <dbReference type="SAM" id="MobiDB-lite"/>
    </source>
</evidence>
<evidence type="ECO:0000256" key="2">
    <source>
        <dbReference type="SAM" id="SignalP"/>
    </source>
</evidence>
<feature type="signal peptide" evidence="2">
    <location>
        <begin position="1"/>
        <end position="22"/>
    </location>
</feature>
<reference evidence="3 4" key="1">
    <citation type="journal article" date="2015" name="Nat. Commun.">
        <title>Outbred genome sequencing and CRISPR/Cas9 gene editing in butterflies.</title>
        <authorList>
            <person name="Li X."/>
            <person name="Fan D."/>
            <person name="Zhang W."/>
            <person name="Liu G."/>
            <person name="Zhang L."/>
            <person name="Zhao L."/>
            <person name="Fang X."/>
            <person name="Chen L."/>
            <person name="Dong Y."/>
            <person name="Chen Y."/>
            <person name="Ding Y."/>
            <person name="Zhao R."/>
            <person name="Feng M."/>
            <person name="Zhu Y."/>
            <person name="Feng Y."/>
            <person name="Jiang X."/>
            <person name="Zhu D."/>
            <person name="Xiang H."/>
            <person name="Feng X."/>
            <person name="Li S."/>
            <person name="Wang J."/>
            <person name="Zhang G."/>
            <person name="Kronforst M.R."/>
            <person name="Wang W."/>
        </authorList>
    </citation>
    <scope>NUCLEOTIDE SEQUENCE [LARGE SCALE GENOMIC DNA]</scope>
    <source>
        <strain evidence="3">Ya'a_city_454_Px</strain>
        <tissue evidence="3">Whole body</tissue>
    </source>
</reference>
<keyword evidence="4" id="KW-1185">Reference proteome</keyword>
<dbReference type="Proteomes" id="UP000053268">
    <property type="component" value="Unassembled WGS sequence"/>
</dbReference>
<feature type="region of interest" description="Disordered" evidence="1">
    <location>
        <begin position="181"/>
        <end position="200"/>
    </location>
</feature>
<sequence>MKVALKFISVFVCFNYFPRVLTNYIYDDIANVANFLPSTGGDIPYTRPKLNGHKKYFITNGNPKFQKLMNERSVDSHFRVVKTGFTNPIISNVNSEDINNVQKFTIPANIREDIIIKDAINTKHLLSHDNLFPEENKNITATKKPSSDILDENVYRNKNSKIYDRKDIYITSYSENQNVINLNQRPRNPPSAKRSPGFTHKMQPQLKINKAIQKSTNNDENSPTIRRVNDKGGKLTDKIQQKTGRKRDINVNEDMDMYGEKNKYYTVLDNVITLKRMPIEQGLVEHIADENIDVTNSPYAVFYRMSPDIIDQQDGYMVMNAQDERTNSLYKDQEASMNSENQIENSKSNYRKYSNSGRIHGKVKNFSNFRNFK</sequence>
<evidence type="ECO:0000313" key="4">
    <source>
        <dbReference type="Proteomes" id="UP000053268"/>
    </source>
</evidence>
<organism evidence="3 4">
    <name type="scientific">Papilio xuthus</name>
    <name type="common">Asian swallowtail butterfly</name>
    <dbReference type="NCBI Taxonomy" id="66420"/>
    <lineage>
        <taxon>Eukaryota</taxon>
        <taxon>Metazoa</taxon>
        <taxon>Ecdysozoa</taxon>
        <taxon>Arthropoda</taxon>
        <taxon>Hexapoda</taxon>
        <taxon>Insecta</taxon>
        <taxon>Pterygota</taxon>
        <taxon>Neoptera</taxon>
        <taxon>Endopterygota</taxon>
        <taxon>Lepidoptera</taxon>
        <taxon>Glossata</taxon>
        <taxon>Ditrysia</taxon>
        <taxon>Papilionoidea</taxon>
        <taxon>Papilionidae</taxon>
        <taxon>Papilioninae</taxon>
        <taxon>Papilio</taxon>
    </lineage>
</organism>
<gene>
    <name evidence="3" type="ORF">RR46_01433</name>
</gene>
<protein>
    <submittedName>
        <fullName evidence="3">Uncharacterized protein</fullName>
    </submittedName>
</protein>
<feature type="chain" id="PRO_5005873839" evidence="2">
    <location>
        <begin position="23"/>
        <end position="373"/>
    </location>
</feature>
<dbReference type="AlphaFoldDB" id="A0A0N1IBE6"/>